<reference evidence="1" key="1">
    <citation type="submission" date="2023-11" db="EMBL/GenBank/DDBJ databases">
        <authorList>
            <person name="Poullet M."/>
        </authorList>
    </citation>
    <scope>NUCLEOTIDE SEQUENCE</scope>
    <source>
        <strain evidence="1">E1834</strain>
    </source>
</reference>
<protein>
    <submittedName>
        <fullName evidence="1">Uncharacterized protein</fullName>
    </submittedName>
</protein>
<organism evidence="1 2">
    <name type="scientific">Meloidogyne enterolobii</name>
    <name type="common">Root-knot nematode worm</name>
    <name type="synonym">Meloidogyne mayaguensis</name>
    <dbReference type="NCBI Taxonomy" id="390850"/>
    <lineage>
        <taxon>Eukaryota</taxon>
        <taxon>Metazoa</taxon>
        <taxon>Ecdysozoa</taxon>
        <taxon>Nematoda</taxon>
        <taxon>Chromadorea</taxon>
        <taxon>Rhabditida</taxon>
        <taxon>Tylenchina</taxon>
        <taxon>Tylenchomorpha</taxon>
        <taxon>Tylenchoidea</taxon>
        <taxon>Meloidogynidae</taxon>
        <taxon>Meloidogyninae</taxon>
        <taxon>Meloidogyne</taxon>
    </lineage>
</organism>
<keyword evidence="2" id="KW-1185">Reference proteome</keyword>
<comment type="caution">
    <text evidence="1">The sequence shown here is derived from an EMBL/GenBank/DDBJ whole genome shotgun (WGS) entry which is preliminary data.</text>
</comment>
<proteinExistence type="predicted"/>
<name>A0ACB1AH55_MELEN</name>
<dbReference type="Proteomes" id="UP001497535">
    <property type="component" value="Unassembled WGS sequence"/>
</dbReference>
<dbReference type="EMBL" id="CAVMJV010000076">
    <property type="protein sequence ID" value="CAK5089348.1"/>
    <property type="molecule type" value="Genomic_DNA"/>
</dbReference>
<sequence>MQALGLELEYVTSKQGNVKFILVHAPFRVLMKQAELLMIRMPVHRNDEVNLMDGCINSILKRIKFLNHKESLKNRIETEEYFCQPFVAQHLHCFVNWENPDNFFSRADRARMVYDLLIRTRYDRGNRVDKMRFGIERLIRNNTYSAAYPLHEELDTSSKTDDYSTCPSDRQLLYETWVKLKNIVKYQPLDLIQKYYGTKIAFYFAWLGFYTRCLYPISILGVICVIYGLFTMSTDISSNDICYGPDGSVSQELLCPACEKFCDYIPLNSTCLYSKAAYVFDNYATIAFTVIMSIWMTVFVELWKRYHAELAYKWNVLGYEPDEEVIRPEYQYYKRAKMKINRVTKEAEPYISLAEKALRIFGSAITVLFFICLVIALLFGIIVYRIIVRGVFNARENSEFIQSQAVIFTSATAALINLIFIMSMNYFYNKLAYKLTNWEYPRTQSEFDNSFTFKVFLFQFVNFYSSLFYIAFFKGRFAGIPGTPTNSTGGYADPHELKVGNIRLERCEAAGCMVELMIQLIVIMIGKQAINGFIELAYPMVCYWFRRWRLSKPETEQQKIERIKKEKEHSPDTNVCLCEKDYALNPVSQQFLFDEYLEMVIQLGFCTLFVAAFPLAPLLALINNIFEIRFDAYKFIVTMRRPVPAQSRNIGVWLTIINMLSNIAVLCNAFVIAFTSDFIPKIYYRMTQGTLHGPPCSLEKYNFTFDIPCAENYEFTDSWWIILAFRLAFVLVFELIVLTIKAMFAYIIPDMPTEIIKQLRRERYLMRQAVLQRRDSLEIDNTTDETNSNSSDILGDFEDEEGEEEEEREEEENNLKLQQLSTNFQKEAKEFDAMKRLFSKKKIPSMATTTKQEENIKLGDIGKTLPSTNTSENNNKNNKLLNKWPSPSMLVVPPPTFEMKTAKSKSKSSRETSTTSQKSNEIDGE</sequence>
<evidence type="ECO:0000313" key="1">
    <source>
        <dbReference type="EMBL" id="CAK5089348.1"/>
    </source>
</evidence>
<gene>
    <name evidence="1" type="ORF">MENTE1834_LOCUS37060</name>
</gene>
<evidence type="ECO:0000313" key="2">
    <source>
        <dbReference type="Proteomes" id="UP001497535"/>
    </source>
</evidence>
<accession>A0ACB1AH55</accession>